<protein>
    <recommendedName>
        <fullName evidence="3">Restriction endonuclease</fullName>
    </recommendedName>
</protein>
<gene>
    <name evidence="1" type="ORF">SAMN05216276_108627</name>
</gene>
<dbReference type="GO" id="GO:0003676">
    <property type="term" value="F:nucleic acid binding"/>
    <property type="evidence" value="ECO:0007669"/>
    <property type="project" value="InterPro"/>
</dbReference>
<dbReference type="InterPro" id="IPR011856">
    <property type="entry name" value="tRNA_endonuc-like_dom_sf"/>
</dbReference>
<dbReference type="RefSeq" id="WP_089213223.1">
    <property type="nucleotide sequence ID" value="NZ_FZOD01000086.1"/>
</dbReference>
<organism evidence="1 2">
    <name type="scientific">Streptosporangium subroseum</name>
    <dbReference type="NCBI Taxonomy" id="106412"/>
    <lineage>
        <taxon>Bacteria</taxon>
        <taxon>Bacillati</taxon>
        <taxon>Actinomycetota</taxon>
        <taxon>Actinomycetes</taxon>
        <taxon>Streptosporangiales</taxon>
        <taxon>Streptosporangiaceae</taxon>
        <taxon>Streptosporangium</taxon>
    </lineage>
</organism>
<dbReference type="AlphaFoldDB" id="A0A239P494"/>
<reference evidence="1 2" key="1">
    <citation type="submission" date="2017-06" db="EMBL/GenBank/DDBJ databases">
        <authorList>
            <person name="Kim H.J."/>
            <person name="Triplett B.A."/>
        </authorList>
    </citation>
    <scope>NUCLEOTIDE SEQUENCE [LARGE SCALE GENOMIC DNA]</scope>
    <source>
        <strain evidence="1 2">CGMCC 4.2132</strain>
    </source>
</reference>
<name>A0A239P494_9ACTN</name>
<proteinExistence type="predicted"/>
<dbReference type="OrthoDB" id="3535476at2"/>
<dbReference type="EMBL" id="FZOD01000086">
    <property type="protein sequence ID" value="SNT61951.1"/>
    <property type="molecule type" value="Genomic_DNA"/>
</dbReference>
<evidence type="ECO:0000313" key="2">
    <source>
        <dbReference type="Proteomes" id="UP000198282"/>
    </source>
</evidence>
<keyword evidence="2" id="KW-1185">Reference proteome</keyword>
<evidence type="ECO:0008006" key="3">
    <source>
        <dbReference type="Google" id="ProtNLM"/>
    </source>
</evidence>
<accession>A0A239P494</accession>
<sequence>MADWHARKEAGDRHEHRVARELEERGWTVQLCGQGTYPAAIQRALSRTDSQLRQFPDLIAARGTDVITIDAKTRMHSLHTGRYTISRKCLIAGLHFLGAHAPIPLYYVFGQMGVLTPAEVMHYGSIGFRHPSGSYYLVNSHLAHRFDDVFGAPVNSMTA</sequence>
<dbReference type="Gene3D" id="3.40.1350.10">
    <property type="match status" value="1"/>
</dbReference>
<evidence type="ECO:0000313" key="1">
    <source>
        <dbReference type="EMBL" id="SNT61951.1"/>
    </source>
</evidence>
<dbReference type="Proteomes" id="UP000198282">
    <property type="component" value="Unassembled WGS sequence"/>
</dbReference>